<evidence type="ECO:0000256" key="1">
    <source>
        <dbReference type="SAM" id="SignalP"/>
    </source>
</evidence>
<organism evidence="2 3">
    <name type="scientific">Chitinophaga horti</name>
    <dbReference type="NCBI Taxonomy" id="2920382"/>
    <lineage>
        <taxon>Bacteria</taxon>
        <taxon>Pseudomonadati</taxon>
        <taxon>Bacteroidota</taxon>
        <taxon>Chitinophagia</taxon>
        <taxon>Chitinophagales</taxon>
        <taxon>Chitinophagaceae</taxon>
        <taxon>Chitinophaga</taxon>
    </lineage>
</organism>
<feature type="signal peptide" evidence="1">
    <location>
        <begin position="1"/>
        <end position="21"/>
    </location>
</feature>
<accession>A0ABY6J6R2</accession>
<evidence type="ECO:0008006" key="4">
    <source>
        <dbReference type="Google" id="ProtNLM"/>
    </source>
</evidence>
<gene>
    <name evidence="2" type="ORF">MKQ68_09620</name>
</gene>
<evidence type="ECO:0000313" key="2">
    <source>
        <dbReference type="EMBL" id="UYQ95355.1"/>
    </source>
</evidence>
<dbReference type="Proteomes" id="UP001162741">
    <property type="component" value="Chromosome"/>
</dbReference>
<reference evidence="2" key="1">
    <citation type="submission" date="2022-10" db="EMBL/GenBank/DDBJ databases">
        <title>Chitinophaga sp. nov., isolated from soil.</title>
        <authorList>
            <person name="Jeon C.O."/>
        </authorList>
    </citation>
    <scope>NUCLEOTIDE SEQUENCE</scope>
    <source>
        <strain evidence="2">R8</strain>
    </source>
</reference>
<dbReference type="RefSeq" id="WP_264283105.1">
    <property type="nucleotide sequence ID" value="NZ_CP107006.1"/>
</dbReference>
<keyword evidence="3" id="KW-1185">Reference proteome</keyword>
<evidence type="ECO:0000313" key="3">
    <source>
        <dbReference type="Proteomes" id="UP001162741"/>
    </source>
</evidence>
<name>A0ABY6J6R2_9BACT</name>
<keyword evidence="1" id="KW-0732">Signal</keyword>
<sequence length="295" mass="33554">MKKLYLLPLLAAMASQGCQQTATTTAAKDTTIVTRPDSAGRQEFPLPPTTEEMVRRLRAETDSIRNLLKSSTPEQAAGIYTRFSDDVYERLINVIQTNESRWIEDYINFFNEESDIPHPDKATQKRIDLLATAGIEPNYIGEGYTELRLKPDFYQQLFGPYLPADYKAYIDLSARHDSTLFDADAGVIVPWSEVARRTEEWERYLAAYDTSPLRQAAGDLYTYYMRVFLMGEDNTPTVDNNTFMPDVREAMVAYVERNPNSQGGKLVAAFLEKAGHKPDRLELEKWVGDHLSVSK</sequence>
<feature type="chain" id="PRO_5046761828" description="Gliding motility protein GldN" evidence="1">
    <location>
        <begin position="22"/>
        <end position="295"/>
    </location>
</feature>
<dbReference type="PROSITE" id="PS51257">
    <property type="entry name" value="PROKAR_LIPOPROTEIN"/>
    <property type="match status" value="1"/>
</dbReference>
<proteinExistence type="predicted"/>
<protein>
    <recommendedName>
        <fullName evidence="4">Gliding motility protein GldN</fullName>
    </recommendedName>
</protein>
<dbReference type="EMBL" id="CP107006">
    <property type="protein sequence ID" value="UYQ95355.1"/>
    <property type="molecule type" value="Genomic_DNA"/>
</dbReference>